<keyword evidence="3" id="KW-1185">Reference proteome</keyword>
<dbReference type="InterPro" id="IPR029069">
    <property type="entry name" value="HotDog_dom_sf"/>
</dbReference>
<feature type="domain" description="Acyl-ACP thioesterase-like C-terminal" evidence="1">
    <location>
        <begin position="31"/>
        <end position="62"/>
    </location>
</feature>
<name>A0AA88ABQ1_FICCA</name>
<dbReference type="Proteomes" id="UP001187192">
    <property type="component" value="Unassembled WGS sequence"/>
</dbReference>
<sequence length="306" mass="35444">MLFHDLVIASYFPEEKNSSLRKIPKLEYPAENFKKLGLVPRRADLDMNQHVNNVIYIDWVLEDDSDGDHLPCVVEEFNLPFALKVTKKQYPEFLSAIHCNGVICFYDAHHCSEETNVNLCNVELGEFKLLRTPRLQLEFSFAGAGFGYDPKADTYEGVYYWRSAGLQGSEHTVLSFDLSEEKFDTIKLPLIAQRPNRRFKRLTIWKQSAVFFISTERSHHSTSFEMWVMMVHDFNGVEGFTSWNKHLTIGSLVCIYSPLAFWKDDELLMQTRDGRIVSYNLHTQKFKELSIPGSLLPDSTRAFFMS</sequence>
<dbReference type="EMBL" id="BTGU01000033">
    <property type="protein sequence ID" value="GMN50282.1"/>
    <property type="molecule type" value="Genomic_DNA"/>
</dbReference>
<proteinExistence type="predicted"/>
<dbReference type="PANTHER" id="PTHR31727">
    <property type="entry name" value="OLEOYL-ACYL CARRIER PROTEIN THIOESTERASE 1, CHLOROPLASTIC"/>
    <property type="match status" value="1"/>
</dbReference>
<reference evidence="2" key="1">
    <citation type="submission" date="2023-07" db="EMBL/GenBank/DDBJ databases">
        <title>draft genome sequence of fig (Ficus carica).</title>
        <authorList>
            <person name="Takahashi T."/>
            <person name="Nishimura K."/>
        </authorList>
    </citation>
    <scope>NUCLEOTIDE SEQUENCE</scope>
</reference>
<evidence type="ECO:0000313" key="2">
    <source>
        <dbReference type="EMBL" id="GMN50282.1"/>
    </source>
</evidence>
<dbReference type="Gene3D" id="3.10.129.10">
    <property type="entry name" value="Hotdog Thioesterase"/>
    <property type="match status" value="1"/>
</dbReference>
<accession>A0AA88ABQ1</accession>
<dbReference type="PANTHER" id="PTHR31727:SF6">
    <property type="entry name" value="OLEOYL-ACYL CARRIER PROTEIN THIOESTERASE 1, CHLOROPLASTIC"/>
    <property type="match status" value="1"/>
</dbReference>
<comment type="caution">
    <text evidence="2">The sequence shown here is derived from an EMBL/GenBank/DDBJ whole genome shotgun (WGS) entry which is preliminary data.</text>
</comment>
<dbReference type="InterPro" id="IPR049427">
    <property type="entry name" value="Acyl-ACP_TE_C"/>
</dbReference>
<evidence type="ECO:0000313" key="3">
    <source>
        <dbReference type="Proteomes" id="UP001187192"/>
    </source>
</evidence>
<evidence type="ECO:0000259" key="1">
    <source>
        <dbReference type="Pfam" id="PF20791"/>
    </source>
</evidence>
<dbReference type="Pfam" id="PF20791">
    <property type="entry name" value="Acyl-ACP_TE_C"/>
    <property type="match status" value="1"/>
</dbReference>
<dbReference type="GO" id="GO:0016297">
    <property type="term" value="F:fatty acyl-[ACP] hydrolase activity"/>
    <property type="evidence" value="ECO:0007669"/>
    <property type="project" value="InterPro"/>
</dbReference>
<dbReference type="SUPFAM" id="SSF54637">
    <property type="entry name" value="Thioesterase/thiol ester dehydrase-isomerase"/>
    <property type="match status" value="1"/>
</dbReference>
<protein>
    <recommendedName>
        <fullName evidence="1">Acyl-ACP thioesterase-like C-terminal domain-containing protein</fullName>
    </recommendedName>
</protein>
<organism evidence="2 3">
    <name type="scientific">Ficus carica</name>
    <name type="common">Common fig</name>
    <dbReference type="NCBI Taxonomy" id="3494"/>
    <lineage>
        <taxon>Eukaryota</taxon>
        <taxon>Viridiplantae</taxon>
        <taxon>Streptophyta</taxon>
        <taxon>Embryophyta</taxon>
        <taxon>Tracheophyta</taxon>
        <taxon>Spermatophyta</taxon>
        <taxon>Magnoliopsida</taxon>
        <taxon>eudicotyledons</taxon>
        <taxon>Gunneridae</taxon>
        <taxon>Pentapetalae</taxon>
        <taxon>rosids</taxon>
        <taxon>fabids</taxon>
        <taxon>Rosales</taxon>
        <taxon>Moraceae</taxon>
        <taxon>Ficeae</taxon>
        <taxon>Ficus</taxon>
    </lineage>
</organism>
<dbReference type="GO" id="GO:0000036">
    <property type="term" value="F:acyl carrier activity"/>
    <property type="evidence" value="ECO:0007669"/>
    <property type="project" value="TreeGrafter"/>
</dbReference>
<dbReference type="AlphaFoldDB" id="A0AA88ABQ1"/>
<gene>
    <name evidence="2" type="ORF">TIFTF001_019438</name>
</gene>
<dbReference type="InterPro" id="IPR045023">
    <property type="entry name" value="FATA/B"/>
</dbReference>